<proteinExistence type="predicted"/>
<evidence type="ECO:0000313" key="2">
    <source>
        <dbReference type="EMBL" id="KAJ0209201.1"/>
    </source>
</evidence>
<sequence>MSILSHDGNFYVRDLRSLIDFLVSKSMLNVIIWLQIVPLKVIGFIWRACINRIPTDVALVRRGVSIQNMGCSWCDMRSKDSKHIFVGCAFAQEVLSQILRWFHIPFQVFESIYEIISFAADWGNCPKK</sequence>
<accession>A0A9R1VRB3</accession>
<feature type="domain" description="Reverse transcriptase zinc-binding" evidence="1">
    <location>
        <begin position="26"/>
        <end position="94"/>
    </location>
</feature>
<dbReference type="AlphaFoldDB" id="A0A9R1VRB3"/>
<keyword evidence="3" id="KW-1185">Reference proteome</keyword>
<protein>
    <recommendedName>
        <fullName evidence="1">Reverse transcriptase zinc-binding domain-containing protein</fullName>
    </recommendedName>
</protein>
<dbReference type="Pfam" id="PF13966">
    <property type="entry name" value="zf-RVT"/>
    <property type="match status" value="1"/>
</dbReference>
<gene>
    <name evidence="2" type="ORF">LSAT_V11C400165610</name>
</gene>
<dbReference type="EMBL" id="NBSK02000004">
    <property type="protein sequence ID" value="KAJ0209201.1"/>
    <property type="molecule type" value="Genomic_DNA"/>
</dbReference>
<reference evidence="2 3" key="1">
    <citation type="journal article" date="2017" name="Nat. Commun.">
        <title>Genome assembly with in vitro proximity ligation data and whole-genome triplication in lettuce.</title>
        <authorList>
            <person name="Reyes-Chin-Wo S."/>
            <person name="Wang Z."/>
            <person name="Yang X."/>
            <person name="Kozik A."/>
            <person name="Arikit S."/>
            <person name="Song C."/>
            <person name="Xia L."/>
            <person name="Froenicke L."/>
            <person name="Lavelle D.O."/>
            <person name="Truco M.J."/>
            <person name="Xia R."/>
            <person name="Zhu S."/>
            <person name="Xu C."/>
            <person name="Xu H."/>
            <person name="Xu X."/>
            <person name="Cox K."/>
            <person name="Korf I."/>
            <person name="Meyers B.C."/>
            <person name="Michelmore R.W."/>
        </authorList>
    </citation>
    <scope>NUCLEOTIDE SEQUENCE [LARGE SCALE GENOMIC DNA]</scope>
    <source>
        <strain evidence="3">cv. Salinas</strain>
        <tissue evidence="2">Seedlings</tissue>
    </source>
</reference>
<organism evidence="2 3">
    <name type="scientific">Lactuca sativa</name>
    <name type="common">Garden lettuce</name>
    <dbReference type="NCBI Taxonomy" id="4236"/>
    <lineage>
        <taxon>Eukaryota</taxon>
        <taxon>Viridiplantae</taxon>
        <taxon>Streptophyta</taxon>
        <taxon>Embryophyta</taxon>
        <taxon>Tracheophyta</taxon>
        <taxon>Spermatophyta</taxon>
        <taxon>Magnoliopsida</taxon>
        <taxon>eudicotyledons</taxon>
        <taxon>Gunneridae</taxon>
        <taxon>Pentapetalae</taxon>
        <taxon>asterids</taxon>
        <taxon>campanulids</taxon>
        <taxon>Asterales</taxon>
        <taxon>Asteraceae</taxon>
        <taxon>Cichorioideae</taxon>
        <taxon>Cichorieae</taxon>
        <taxon>Lactucinae</taxon>
        <taxon>Lactuca</taxon>
    </lineage>
</organism>
<name>A0A9R1VRB3_LACSA</name>
<dbReference type="Proteomes" id="UP000235145">
    <property type="component" value="Unassembled WGS sequence"/>
</dbReference>
<dbReference type="InterPro" id="IPR026960">
    <property type="entry name" value="RVT-Znf"/>
</dbReference>
<evidence type="ECO:0000313" key="3">
    <source>
        <dbReference type="Proteomes" id="UP000235145"/>
    </source>
</evidence>
<comment type="caution">
    <text evidence="2">The sequence shown here is derived from an EMBL/GenBank/DDBJ whole genome shotgun (WGS) entry which is preliminary data.</text>
</comment>
<evidence type="ECO:0000259" key="1">
    <source>
        <dbReference type="Pfam" id="PF13966"/>
    </source>
</evidence>